<name>S8G385_FOMSC</name>
<dbReference type="EMBL" id="KE504126">
    <property type="protein sequence ID" value="EPT04715.1"/>
    <property type="molecule type" value="Genomic_DNA"/>
</dbReference>
<accession>S8G385</accession>
<protein>
    <submittedName>
        <fullName evidence="1">Uncharacterized protein</fullName>
    </submittedName>
</protein>
<dbReference type="AlphaFoldDB" id="S8G385"/>
<sequence length="103" mass="11485">MVCATFTGPTTPARVFSAIPAPSTGGTSAAGLLAHIARVQDQVAGLFARRLRDEVDRVPEAEMQRLETARWWVVHGALLSVMHLVYMHESDEVRRRFEWCVPP</sequence>
<gene>
    <name evidence="1" type="ORF">FOMPIDRAFT_1021875</name>
</gene>
<keyword evidence="2" id="KW-1185">Reference proteome</keyword>
<reference evidence="1 2" key="1">
    <citation type="journal article" date="2012" name="Science">
        <title>The Paleozoic origin of enzymatic lignin decomposition reconstructed from 31 fungal genomes.</title>
        <authorList>
            <person name="Floudas D."/>
            <person name="Binder M."/>
            <person name="Riley R."/>
            <person name="Barry K."/>
            <person name="Blanchette R.A."/>
            <person name="Henrissat B."/>
            <person name="Martinez A.T."/>
            <person name="Otillar R."/>
            <person name="Spatafora J.W."/>
            <person name="Yadav J.S."/>
            <person name="Aerts A."/>
            <person name="Benoit I."/>
            <person name="Boyd A."/>
            <person name="Carlson A."/>
            <person name="Copeland A."/>
            <person name="Coutinho P.M."/>
            <person name="de Vries R.P."/>
            <person name="Ferreira P."/>
            <person name="Findley K."/>
            <person name="Foster B."/>
            <person name="Gaskell J."/>
            <person name="Glotzer D."/>
            <person name="Gorecki P."/>
            <person name="Heitman J."/>
            <person name="Hesse C."/>
            <person name="Hori C."/>
            <person name="Igarashi K."/>
            <person name="Jurgens J.A."/>
            <person name="Kallen N."/>
            <person name="Kersten P."/>
            <person name="Kohler A."/>
            <person name="Kuees U."/>
            <person name="Kumar T.K.A."/>
            <person name="Kuo A."/>
            <person name="LaButti K."/>
            <person name="Larrondo L.F."/>
            <person name="Lindquist E."/>
            <person name="Ling A."/>
            <person name="Lombard V."/>
            <person name="Lucas S."/>
            <person name="Lundell T."/>
            <person name="Martin R."/>
            <person name="McLaughlin D.J."/>
            <person name="Morgenstern I."/>
            <person name="Morin E."/>
            <person name="Murat C."/>
            <person name="Nagy L.G."/>
            <person name="Nolan M."/>
            <person name="Ohm R.A."/>
            <person name="Patyshakuliyeva A."/>
            <person name="Rokas A."/>
            <person name="Ruiz-Duenas F.J."/>
            <person name="Sabat G."/>
            <person name="Salamov A."/>
            <person name="Samejima M."/>
            <person name="Schmutz J."/>
            <person name="Slot J.C."/>
            <person name="St John F."/>
            <person name="Stenlid J."/>
            <person name="Sun H."/>
            <person name="Sun S."/>
            <person name="Syed K."/>
            <person name="Tsang A."/>
            <person name="Wiebenga A."/>
            <person name="Young D."/>
            <person name="Pisabarro A."/>
            <person name="Eastwood D.C."/>
            <person name="Martin F."/>
            <person name="Cullen D."/>
            <person name="Grigoriev I.V."/>
            <person name="Hibbett D.S."/>
        </authorList>
    </citation>
    <scope>NUCLEOTIDE SEQUENCE</scope>
    <source>
        <strain evidence="2">FP-58527</strain>
    </source>
</reference>
<proteinExistence type="predicted"/>
<organism evidence="1 2">
    <name type="scientific">Fomitopsis schrenkii</name>
    <name type="common">Brown rot fungus</name>
    <dbReference type="NCBI Taxonomy" id="2126942"/>
    <lineage>
        <taxon>Eukaryota</taxon>
        <taxon>Fungi</taxon>
        <taxon>Dikarya</taxon>
        <taxon>Basidiomycota</taxon>
        <taxon>Agaricomycotina</taxon>
        <taxon>Agaricomycetes</taxon>
        <taxon>Polyporales</taxon>
        <taxon>Fomitopsis</taxon>
    </lineage>
</organism>
<dbReference type="HOGENOM" id="CLU_2263797_0_0_1"/>
<evidence type="ECO:0000313" key="1">
    <source>
        <dbReference type="EMBL" id="EPT04715.1"/>
    </source>
</evidence>
<dbReference type="Proteomes" id="UP000015241">
    <property type="component" value="Unassembled WGS sequence"/>
</dbReference>
<dbReference type="InParanoid" id="S8G385"/>
<evidence type="ECO:0000313" key="2">
    <source>
        <dbReference type="Proteomes" id="UP000015241"/>
    </source>
</evidence>